<evidence type="ECO:0008006" key="4">
    <source>
        <dbReference type="Google" id="ProtNLM"/>
    </source>
</evidence>
<gene>
    <name evidence="2" type="ORF">FHS39_003538</name>
</gene>
<name>A0A7W7LQB5_9ACTN</name>
<sequence>MRKAVQITGAAVFAAVLMTGCSKSSDGGDKKVPATPPAAAGSQAPAAPAAGGASSAPAGGTTGSVDGAWGTAQSADGAVGLSIHGSKGAVVNGKHICPGEVNQSAKPVTLTLKCNDGDTTRSQGTIVSSDGKSLTVSWASGRKDTFVKADGAGAAGGAGQLPDLSKIGH</sequence>
<evidence type="ECO:0000313" key="3">
    <source>
        <dbReference type="Proteomes" id="UP000556084"/>
    </source>
</evidence>
<keyword evidence="3" id="KW-1185">Reference proteome</keyword>
<dbReference type="EMBL" id="JACHJH010000005">
    <property type="protein sequence ID" value="MBB4894480.1"/>
    <property type="molecule type" value="Genomic_DNA"/>
</dbReference>
<feature type="region of interest" description="Disordered" evidence="1">
    <location>
        <begin position="25"/>
        <end position="71"/>
    </location>
</feature>
<dbReference type="RefSeq" id="WP_184350291.1">
    <property type="nucleotide sequence ID" value="NZ_JACHJH010000005.1"/>
</dbReference>
<evidence type="ECO:0000256" key="1">
    <source>
        <dbReference type="SAM" id="MobiDB-lite"/>
    </source>
</evidence>
<proteinExistence type="predicted"/>
<comment type="caution">
    <text evidence="2">The sequence shown here is derived from an EMBL/GenBank/DDBJ whole genome shotgun (WGS) entry which is preliminary data.</text>
</comment>
<accession>A0A7W7LQB5</accession>
<organism evidence="2 3">
    <name type="scientific">Streptomyces olivoverticillatus</name>
    <dbReference type="NCBI Taxonomy" id="66427"/>
    <lineage>
        <taxon>Bacteria</taxon>
        <taxon>Bacillati</taxon>
        <taxon>Actinomycetota</taxon>
        <taxon>Actinomycetes</taxon>
        <taxon>Kitasatosporales</taxon>
        <taxon>Streptomycetaceae</taxon>
        <taxon>Streptomyces</taxon>
    </lineage>
</organism>
<evidence type="ECO:0000313" key="2">
    <source>
        <dbReference type="EMBL" id="MBB4894480.1"/>
    </source>
</evidence>
<dbReference type="AlphaFoldDB" id="A0A7W7LQB5"/>
<dbReference type="PROSITE" id="PS51257">
    <property type="entry name" value="PROKAR_LIPOPROTEIN"/>
    <property type="match status" value="1"/>
</dbReference>
<reference evidence="2 3" key="1">
    <citation type="submission" date="2020-08" db="EMBL/GenBank/DDBJ databases">
        <title>Genomic Encyclopedia of Type Strains, Phase III (KMG-III): the genomes of soil and plant-associated and newly described type strains.</title>
        <authorList>
            <person name="Whitman W."/>
        </authorList>
    </citation>
    <scope>NUCLEOTIDE SEQUENCE [LARGE SCALE GENOMIC DNA]</scope>
    <source>
        <strain evidence="2 3">CECT 3266</strain>
    </source>
</reference>
<feature type="compositionally biased region" description="Low complexity" evidence="1">
    <location>
        <begin position="37"/>
        <end position="59"/>
    </location>
</feature>
<dbReference type="Proteomes" id="UP000556084">
    <property type="component" value="Unassembled WGS sequence"/>
</dbReference>
<protein>
    <recommendedName>
        <fullName evidence="4">Lipoprotein</fullName>
    </recommendedName>
</protein>